<protein>
    <submittedName>
        <fullName evidence="1">Uncharacterized protein</fullName>
    </submittedName>
</protein>
<evidence type="ECO:0000313" key="2">
    <source>
        <dbReference type="Proteomes" id="UP001283361"/>
    </source>
</evidence>
<name>A0AAE0Y4W0_9GAST</name>
<evidence type="ECO:0000313" key="1">
    <source>
        <dbReference type="EMBL" id="KAK3733182.1"/>
    </source>
</evidence>
<sequence>MNFTMAQTNPAKESKRIIPSGVKTQVGHTHRTREEVYRVGRRLVYLSPSSSKLLPLAQSLSVRTQFLPITITM</sequence>
<proteinExistence type="predicted"/>
<reference evidence="1" key="1">
    <citation type="journal article" date="2023" name="G3 (Bethesda)">
        <title>A reference genome for the long-term kleptoplast-retaining sea slug Elysia crispata morphotype clarki.</title>
        <authorList>
            <person name="Eastman K.E."/>
            <person name="Pendleton A.L."/>
            <person name="Shaikh M.A."/>
            <person name="Suttiyut T."/>
            <person name="Ogas R."/>
            <person name="Tomko P."/>
            <person name="Gavelis G."/>
            <person name="Widhalm J.R."/>
            <person name="Wisecaver J.H."/>
        </authorList>
    </citation>
    <scope>NUCLEOTIDE SEQUENCE</scope>
    <source>
        <strain evidence="1">ECLA1</strain>
    </source>
</reference>
<dbReference type="AlphaFoldDB" id="A0AAE0Y4W0"/>
<dbReference type="Proteomes" id="UP001283361">
    <property type="component" value="Unassembled WGS sequence"/>
</dbReference>
<comment type="caution">
    <text evidence="1">The sequence shown here is derived from an EMBL/GenBank/DDBJ whole genome shotgun (WGS) entry which is preliminary data.</text>
</comment>
<dbReference type="EMBL" id="JAWDGP010006910">
    <property type="protein sequence ID" value="KAK3733182.1"/>
    <property type="molecule type" value="Genomic_DNA"/>
</dbReference>
<gene>
    <name evidence="1" type="ORF">RRG08_046103</name>
</gene>
<organism evidence="1 2">
    <name type="scientific">Elysia crispata</name>
    <name type="common">lettuce slug</name>
    <dbReference type="NCBI Taxonomy" id="231223"/>
    <lineage>
        <taxon>Eukaryota</taxon>
        <taxon>Metazoa</taxon>
        <taxon>Spiralia</taxon>
        <taxon>Lophotrochozoa</taxon>
        <taxon>Mollusca</taxon>
        <taxon>Gastropoda</taxon>
        <taxon>Heterobranchia</taxon>
        <taxon>Euthyneura</taxon>
        <taxon>Panpulmonata</taxon>
        <taxon>Sacoglossa</taxon>
        <taxon>Placobranchoidea</taxon>
        <taxon>Plakobranchidae</taxon>
        <taxon>Elysia</taxon>
    </lineage>
</organism>
<keyword evidence="2" id="KW-1185">Reference proteome</keyword>
<accession>A0AAE0Y4W0</accession>